<dbReference type="PATRIC" id="fig|1346330.5.peg.957"/>
<sequence length="282" mass="30832">MTIDTEPTTELVQQLKNKTNLISRVYSDSLMHIANGVDEIDVHYLSMNGYTTRAFILRVDLNVAGNTIIPVTAYGAEDPTTFQPVRDMLSFANVPDGKKIVGAVNGDFFDAAKKPMSVVHLDGKIIKSTMTYDYLTFLGFTATGNPIMGGIDEYTSHKNGLYNAIGGFHRLVKEGAVTTSPDLTSLSSSRHPRTAAGYTKDNILYFAVVDGRKFDYSNGLTIPDLAQFMYGLGCEEAINLDGGGSSTFIIRHPKSATYQVRNRVSDGYERSVGNGWVILSNN</sequence>
<protein>
    <recommendedName>
        <fullName evidence="1">Phosphodiester glycosidase domain-containing protein</fullName>
    </recommendedName>
</protein>
<gene>
    <name evidence="2" type="ORF">M472_17060</name>
</gene>
<evidence type="ECO:0000313" key="3">
    <source>
        <dbReference type="Proteomes" id="UP000016584"/>
    </source>
</evidence>
<dbReference type="PANTHER" id="PTHR40446:SF2">
    <property type="entry name" value="N-ACETYLGLUCOSAMINE-1-PHOSPHODIESTER ALPHA-N-ACETYLGLUCOSAMINIDASE"/>
    <property type="match status" value="1"/>
</dbReference>
<comment type="caution">
    <text evidence="2">The sequence shown here is derived from an EMBL/GenBank/DDBJ whole genome shotgun (WGS) entry which is preliminary data.</text>
</comment>
<evidence type="ECO:0000313" key="2">
    <source>
        <dbReference type="EMBL" id="ERJ60464.1"/>
    </source>
</evidence>
<accession>U2J6B2</accession>
<dbReference type="Proteomes" id="UP000016584">
    <property type="component" value="Unassembled WGS sequence"/>
</dbReference>
<proteinExistence type="predicted"/>
<organism evidence="2 3">
    <name type="scientific">Sphingobacterium paucimobilis HER1398</name>
    <dbReference type="NCBI Taxonomy" id="1346330"/>
    <lineage>
        <taxon>Bacteria</taxon>
        <taxon>Pseudomonadati</taxon>
        <taxon>Bacteroidota</taxon>
        <taxon>Sphingobacteriia</taxon>
        <taxon>Sphingobacteriales</taxon>
        <taxon>Sphingobacteriaceae</taxon>
        <taxon>Sphingobacterium</taxon>
    </lineage>
</organism>
<dbReference type="STRING" id="1346330.M472_17060"/>
<dbReference type="Pfam" id="PF09992">
    <property type="entry name" value="NAGPA"/>
    <property type="match status" value="1"/>
</dbReference>
<dbReference type="EMBL" id="ATDL01000005">
    <property type="protein sequence ID" value="ERJ60464.1"/>
    <property type="molecule type" value="Genomic_DNA"/>
</dbReference>
<dbReference type="AlphaFoldDB" id="U2J6B2"/>
<keyword evidence="3" id="KW-1185">Reference proteome</keyword>
<feature type="domain" description="Phosphodiester glycosidase" evidence="1">
    <location>
        <begin position="99"/>
        <end position="278"/>
    </location>
</feature>
<dbReference type="InterPro" id="IPR018711">
    <property type="entry name" value="NAGPA"/>
</dbReference>
<reference evidence="2 3" key="1">
    <citation type="journal article" date="2013" name="Genome Announc.">
        <title>The Draft Genome Sequence of Sphingomonas paucimobilis Strain HER1398 (Proteobacteria), Host to the Giant PAU Phage, Indicates That It Is a Member of the Genus Sphingobacterium (Bacteroidetes).</title>
        <authorList>
            <person name="White R.A.III."/>
            <person name="Suttle C.A."/>
        </authorList>
    </citation>
    <scope>NUCLEOTIDE SEQUENCE [LARGE SCALE GENOMIC DNA]</scope>
    <source>
        <strain evidence="2 3">HER1398</strain>
    </source>
</reference>
<dbReference type="eggNOG" id="COG4632">
    <property type="taxonomic scope" value="Bacteria"/>
</dbReference>
<evidence type="ECO:0000259" key="1">
    <source>
        <dbReference type="Pfam" id="PF09992"/>
    </source>
</evidence>
<dbReference type="PANTHER" id="PTHR40446">
    <property type="entry name" value="N-ACETYLGLUCOSAMINE-1-PHOSPHODIESTER ALPHA-N-ACETYLGLUCOSAMINIDASE"/>
    <property type="match status" value="1"/>
</dbReference>
<name>U2J6B2_9SPHI</name>